<dbReference type="EMBL" id="JRKL02001247">
    <property type="protein sequence ID" value="KAF3965155.1"/>
    <property type="molecule type" value="Genomic_DNA"/>
</dbReference>
<evidence type="ECO:0000313" key="5">
    <source>
        <dbReference type="EMBL" id="KAF3965155.1"/>
    </source>
</evidence>
<dbReference type="GO" id="GO:0004857">
    <property type="term" value="F:enzyme inhibitor activity"/>
    <property type="evidence" value="ECO:0007669"/>
    <property type="project" value="InterPro"/>
</dbReference>
<dbReference type="PROSITE" id="PS51375">
    <property type="entry name" value="PPR"/>
    <property type="match status" value="2"/>
</dbReference>
<protein>
    <recommendedName>
        <fullName evidence="4">Pectinesterase inhibitor domain-containing protein</fullName>
    </recommendedName>
</protein>
<evidence type="ECO:0000313" key="6">
    <source>
        <dbReference type="Proteomes" id="UP000737018"/>
    </source>
</evidence>
<evidence type="ECO:0000259" key="4">
    <source>
        <dbReference type="SMART" id="SM00856"/>
    </source>
</evidence>
<organism evidence="5 6">
    <name type="scientific">Castanea mollissima</name>
    <name type="common">Chinese chestnut</name>
    <dbReference type="NCBI Taxonomy" id="60419"/>
    <lineage>
        <taxon>Eukaryota</taxon>
        <taxon>Viridiplantae</taxon>
        <taxon>Streptophyta</taxon>
        <taxon>Embryophyta</taxon>
        <taxon>Tracheophyta</taxon>
        <taxon>Spermatophyta</taxon>
        <taxon>Magnoliopsida</taxon>
        <taxon>eudicotyledons</taxon>
        <taxon>Gunneridae</taxon>
        <taxon>Pentapetalae</taxon>
        <taxon>rosids</taxon>
        <taxon>fabids</taxon>
        <taxon>Fagales</taxon>
        <taxon>Fagaceae</taxon>
        <taxon>Castanea</taxon>
    </lineage>
</organism>
<comment type="caution">
    <text evidence="5">The sequence shown here is derived from an EMBL/GenBank/DDBJ whole genome shotgun (WGS) entry which is preliminary data.</text>
</comment>
<reference evidence="5" key="1">
    <citation type="submission" date="2020-03" db="EMBL/GenBank/DDBJ databases">
        <title>Castanea mollissima Vanexum genome sequencing.</title>
        <authorList>
            <person name="Staton M."/>
        </authorList>
    </citation>
    <scope>NUCLEOTIDE SEQUENCE</scope>
    <source>
        <tissue evidence="5">Leaf</tissue>
    </source>
</reference>
<dbReference type="InterPro" id="IPR006501">
    <property type="entry name" value="Pectinesterase_inhib_dom"/>
</dbReference>
<feature type="repeat" description="PPR" evidence="2">
    <location>
        <begin position="270"/>
        <end position="304"/>
    </location>
</feature>
<dbReference type="Pfam" id="PF01535">
    <property type="entry name" value="PPR"/>
    <property type="match status" value="3"/>
</dbReference>
<dbReference type="OrthoDB" id="1475044at2759"/>
<keyword evidence="1" id="KW-0677">Repeat</keyword>
<keyword evidence="6" id="KW-1185">Reference proteome</keyword>
<dbReference type="InterPro" id="IPR035513">
    <property type="entry name" value="Invertase/methylesterase_inhib"/>
</dbReference>
<dbReference type="PANTHER" id="PTHR47926">
    <property type="entry name" value="PENTATRICOPEPTIDE REPEAT-CONTAINING PROTEIN"/>
    <property type="match status" value="1"/>
</dbReference>
<name>A0A8J4VPH4_9ROSI</name>
<dbReference type="Proteomes" id="UP000737018">
    <property type="component" value="Unassembled WGS sequence"/>
</dbReference>
<keyword evidence="3" id="KW-0732">Signal</keyword>
<feature type="domain" description="Pectinesterase inhibitor" evidence="4">
    <location>
        <begin position="22"/>
        <end position="154"/>
    </location>
</feature>
<dbReference type="GO" id="GO:0003723">
    <property type="term" value="F:RNA binding"/>
    <property type="evidence" value="ECO:0007669"/>
    <property type="project" value="InterPro"/>
</dbReference>
<evidence type="ECO:0000256" key="3">
    <source>
        <dbReference type="SAM" id="SignalP"/>
    </source>
</evidence>
<feature type="repeat" description="PPR" evidence="2">
    <location>
        <begin position="177"/>
        <end position="211"/>
    </location>
</feature>
<dbReference type="Gene3D" id="1.20.140.40">
    <property type="entry name" value="Invertase/pectin methylesterase inhibitor family protein"/>
    <property type="match status" value="1"/>
</dbReference>
<evidence type="ECO:0000256" key="2">
    <source>
        <dbReference type="PROSITE-ProRule" id="PRU00708"/>
    </source>
</evidence>
<dbReference type="NCBIfam" id="TIGR00756">
    <property type="entry name" value="PPR"/>
    <property type="match status" value="2"/>
</dbReference>
<feature type="signal peptide" evidence="3">
    <location>
        <begin position="1"/>
        <end position="27"/>
    </location>
</feature>
<dbReference type="SUPFAM" id="SSF101148">
    <property type="entry name" value="Plant invertase/pectin methylesterase inhibitor"/>
    <property type="match status" value="1"/>
</dbReference>
<dbReference type="SMART" id="SM00856">
    <property type="entry name" value="PMEI"/>
    <property type="match status" value="1"/>
</dbReference>
<dbReference type="InterPro" id="IPR011990">
    <property type="entry name" value="TPR-like_helical_dom_sf"/>
</dbReference>
<accession>A0A8J4VPH4</accession>
<evidence type="ECO:0000256" key="1">
    <source>
        <dbReference type="ARBA" id="ARBA00022737"/>
    </source>
</evidence>
<proteinExistence type="predicted"/>
<sequence length="354" mass="39610">MVFKDYTFFPYVFLATAVILLIGQAHGAGLCDDSPNKQICYSIVYNRTDPREASIAAVNKLVYQSKVAKVVAQRQKKSTEIDYCISKFDLAIGFLKYSLSAMSKGDYRTLRTYIIQARIAYNGCDAEFQTAGKPNPIAKSIKFLVDMTFVVSAALRLFGKMGMPKPHNTILKSASTCVYLANSLVNLYAKCGNLDKARLVFENIPEKDVVSWNCLINGYSTWSYWVFFCHETLPTYHTFAGVFTAASNVFDVFGGQQAHALAIKTASFYDVFVGSSLLDMYCKVGLVLEARKVFDKMPERNLVSWATMISGYAMQRMAGDALEVFEFIRREEEDENEFALTSVLSALASPCESW</sequence>
<dbReference type="InterPro" id="IPR046960">
    <property type="entry name" value="PPR_At4g14850-like_plant"/>
</dbReference>
<dbReference type="AlphaFoldDB" id="A0A8J4VPH4"/>
<dbReference type="FunFam" id="1.25.40.10:FF:000955">
    <property type="entry name" value="Tetratricopeptide repeat (TPR)-like superfamily protein"/>
    <property type="match status" value="1"/>
</dbReference>
<feature type="chain" id="PRO_5035311983" description="Pectinesterase inhibitor domain-containing protein" evidence="3">
    <location>
        <begin position="28"/>
        <end position="354"/>
    </location>
</feature>
<dbReference type="InterPro" id="IPR002885">
    <property type="entry name" value="PPR_rpt"/>
</dbReference>
<dbReference type="GO" id="GO:0009451">
    <property type="term" value="P:RNA modification"/>
    <property type="evidence" value="ECO:0007669"/>
    <property type="project" value="InterPro"/>
</dbReference>
<dbReference type="Gene3D" id="1.25.40.10">
    <property type="entry name" value="Tetratricopeptide repeat domain"/>
    <property type="match status" value="1"/>
</dbReference>
<gene>
    <name evidence="5" type="ORF">CMV_010627</name>
</gene>